<evidence type="ECO:0000259" key="1">
    <source>
        <dbReference type="Pfam" id="PF00534"/>
    </source>
</evidence>
<dbReference type="Gene3D" id="3.40.50.2000">
    <property type="entry name" value="Glycogen Phosphorylase B"/>
    <property type="match status" value="2"/>
</dbReference>
<accession>A0A7D5VBZ5</accession>
<evidence type="ECO:0000259" key="2">
    <source>
        <dbReference type="Pfam" id="PF13439"/>
    </source>
</evidence>
<keyword evidence="3" id="KW-0808">Transferase</keyword>
<keyword evidence="4" id="KW-1185">Reference proteome</keyword>
<dbReference type="Pfam" id="PF13439">
    <property type="entry name" value="Glyco_transf_4"/>
    <property type="match status" value="1"/>
</dbReference>
<dbReference type="SUPFAM" id="SSF53756">
    <property type="entry name" value="UDP-Glycosyltransferase/glycogen phosphorylase"/>
    <property type="match status" value="1"/>
</dbReference>
<dbReference type="AlphaFoldDB" id="A0A7D5VBZ5"/>
<name>A0A7D5VBZ5_9NEIS</name>
<gene>
    <name evidence="3" type="ORF">HZU75_14020</name>
</gene>
<proteinExistence type="predicted"/>
<dbReference type="PANTHER" id="PTHR12526">
    <property type="entry name" value="GLYCOSYLTRANSFERASE"/>
    <property type="match status" value="1"/>
</dbReference>
<dbReference type="InterPro" id="IPR028098">
    <property type="entry name" value="Glyco_trans_4-like_N"/>
</dbReference>
<dbReference type="Proteomes" id="UP000510822">
    <property type="component" value="Chromosome"/>
</dbReference>
<dbReference type="EMBL" id="CP058952">
    <property type="protein sequence ID" value="QLI82553.1"/>
    <property type="molecule type" value="Genomic_DNA"/>
</dbReference>
<dbReference type="PANTHER" id="PTHR12526:SF630">
    <property type="entry name" value="GLYCOSYLTRANSFERASE"/>
    <property type="match status" value="1"/>
</dbReference>
<sequence length="369" mass="40977">MSLKVIFRISVLGFGGAERVFLSLAEYLHCHHNCEIIFVVDRLAGENDVNARALGLQVISLDVNRTLQSILPFKKVLESIKPDIVLSAYPDTNGSVLIARILSKHKCPIIVSEHASIKHHFQASSFHRRQIVNFIVSYLYLLANAVVCVSKGLQFELSGLMKSKSKVRAIYNPIRYASMQVQLYKHDKKTANILAVGRVVKAKDYMTLLMAFKKLKTVNAKLTILGGISDKLESQLLIDFVAANDLNGRVTFSEYTNNPEIFYQEADLFVLSSAWEGFGNVIVEAMAFGLPIVSTDCDSGPAEILKNGQFGRLVPVGDAEAMALAIDEVLSNNPFDPKLQRQRAEDFSVQKIGLEYYNLLVSTVNTFNA</sequence>
<dbReference type="KEGG" id="cfon:HZU75_14020"/>
<dbReference type="RefSeq" id="WP_180306631.1">
    <property type="nucleotide sequence ID" value="NZ_CP058952.1"/>
</dbReference>
<feature type="domain" description="Glycosyltransferase subfamily 4-like N-terminal" evidence="2">
    <location>
        <begin position="14"/>
        <end position="174"/>
    </location>
</feature>
<dbReference type="GO" id="GO:0016757">
    <property type="term" value="F:glycosyltransferase activity"/>
    <property type="evidence" value="ECO:0007669"/>
    <property type="project" value="InterPro"/>
</dbReference>
<organism evidence="3 4">
    <name type="scientific">Chitinibacter fontanus</name>
    <dbReference type="NCBI Taxonomy" id="1737446"/>
    <lineage>
        <taxon>Bacteria</taxon>
        <taxon>Pseudomonadati</taxon>
        <taxon>Pseudomonadota</taxon>
        <taxon>Betaproteobacteria</taxon>
        <taxon>Neisseriales</taxon>
        <taxon>Chitinibacteraceae</taxon>
        <taxon>Chitinibacter</taxon>
    </lineage>
</organism>
<evidence type="ECO:0000313" key="4">
    <source>
        <dbReference type="Proteomes" id="UP000510822"/>
    </source>
</evidence>
<protein>
    <submittedName>
        <fullName evidence="3">Glycosyltransferase</fullName>
    </submittedName>
</protein>
<evidence type="ECO:0000313" key="3">
    <source>
        <dbReference type="EMBL" id="QLI82553.1"/>
    </source>
</evidence>
<reference evidence="3 4" key="1">
    <citation type="journal article" date="2016" name="Int. J. Syst. Evol. Microbiol.">
        <title>Chitinibacter fontanus sp. nov., isolated from a spring.</title>
        <authorList>
            <person name="Sheu S.Y."/>
            <person name="Li Y.S."/>
            <person name="Young C.C."/>
            <person name="Chen W.M."/>
        </authorList>
    </citation>
    <scope>NUCLEOTIDE SEQUENCE [LARGE SCALE GENOMIC DNA]</scope>
    <source>
        <strain evidence="3 4">STM-7</strain>
    </source>
</reference>
<feature type="domain" description="Glycosyl transferase family 1" evidence="1">
    <location>
        <begin position="185"/>
        <end position="338"/>
    </location>
</feature>
<dbReference type="Pfam" id="PF00534">
    <property type="entry name" value="Glycos_transf_1"/>
    <property type="match status" value="1"/>
</dbReference>
<dbReference type="InterPro" id="IPR001296">
    <property type="entry name" value="Glyco_trans_1"/>
</dbReference>